<evidence type="ECO:0000256" key="1">
    <source>
        <dbReference type="SAM" id="Coils"/>
    </source>
</evidence>
<keyword evidence="1" id="KW-0175">Coiled coil</keyword>
<organism evidence="2 3">
    <name type="scientific">Brachyspira pilosicoli P43/6/78</name>
    <dbReference type="NCBI Taxonomy" id="1042417"/>
    <lineage>
        <taxon>Bacteria</taxon>
        <taxon>Pseudomonadati</taxon>
        <taxon>Spirochaetota</taxon>
        <taxon>Spirochaetia</taxon>
        <taxon>Brachyspirales</taxon>
        <taxon>Brachyspiraceae</taxon>
        <taxon>Brachyspira</taxon>
    </lineage>
</organism>
<dbReference type="KEGG" id="bpip:BPP43_03140"/>
<sequence>MDNFIITISRQYGSGGRLIGEKLAKILNINFYDKELIDIVVDKTGLARGLIELKDECFINDNIFFTAYNKRKFESPFAENKTYSTLDRIFEIQSKVIRDIAKKESAIIIGRCASFILKYSDNSFNVFIHSSIENRIKRINEEYGVNIENAERELKNMDSYRYNYHKYYTGEEWGNMINYNMTLDSGCFNYDEICDIIIYGMNKKLKNIKK</sequence>
<accession>A0A3B6VLB1</accession>
<dbReference type="GO" id="GO:0016301">
    <property type="term" value="F:kinase activity"/>
    <property type="evidence" value="ECO:0007669"/>
    <property type="project" value="UniProtKB-KW"/>
</dbReference>
<dbReference type="Proteomes" id="UP000010793">
    <property type="component" value="Chromosome"/>
</dbReference>
<dbReference type="Pfam" id="PF13189">
    <property type="entry name" value="Cytidylate_kin2"/>
    <property type="match status" value="1"/>
</dbReference>
<dbReference type="AlphaFoldDB" id="A0A3B6VLB1"/>
<feature type="coiled-coil region" evidence="1">
    <location>
        <begin position="133"/>
        <end position="160"/>
    </location>
</feature>
<gene>
    <name evidence="2" type="ORF">BPP43_03140</name>
</gene>
<dbReference type="SUPFAM" id="SSF52540">
    <property type="entry name" value="P-loop containing nucleoside triphosphate hydrolases"/>
    <property type="match status" value="1"/>
</dbReference>
<dbReference type="RefSeq" id="WP_013245256.1">
    <property type="nucleotide sequence ID" value="NC_019908.1"/>
</dbReference>
<evidence type="ECO:0000313" key="3">
    <source>
        <dbReference type="Proteomes" id="UP000010793"/>
    </source>
</evidence>
<keyword evidence="3" id="KW-1185">Reference proteome</keyword>
<dbReference type="Gene3D" id="3.40.50.300">
    <property type="entry name" value="P-loop containing nucleotide triphosphate hydrolases"/>
    <property type="match status" value="1"/>
</dbReference>
<reference evidence="2 3" key="1">
    <citation type="journal article" date="2013" name="Genome Announc.">
        <title>Complete Genome Sequence of the Porcine Strain Brachyspira pilosicoli P43/6/78(T.).</title>
        <authorList>
            <person name="Lin C."/>
            <person name="den Bakker H.C."/>
            <person name="Suzuki H."/>
            <person name="Lefebure T."/>
            <person name="Ponnala L."/>
            <person name="Sun Q."/>
            <person name="Stanhope M.J."/>
            <person name="Wiedmann M."/>
            <person name="Duhamel G.E."/>
        </authorList>
    </citation>
    <scope>NUCLEOTIDE SEQUENCE [LARGE SCALE GENOMIC DNA]</scope>
    <source>
        <strain evidence="2 3">P43/6/78</strain>
    </source>
</reference>
<dbReference type="InterPro" id="IPR027417">
    <property type="entry name" value="P-loop_NTPase"/>
</dbReference>
<name>A0A3B6VLB1_BRAPL</name>
<protein>
    <submittedName>
        <fullName evidence="2">Cytidylate kinase</fullName>
    </submittedName>
</protein>
<evidence type="ECO:0000313" key="2">
    <source>
        <dbReference type="EMBL" id="AGA65934.1"/>
    </source>
</evidence>
<keyword evidence="2" id="KW-0418">Kinase</keyword>
<dbReference type="GeneID" id="56440882"/>
<keyword evidence="2" id="KW-0808">Transferase</keyword>
<dbReference type="EMBL" id="CP002873">
    <property type="protein sequence ID" value="AGA65934.1"/>
    <property type="molecule type" value="Genomic_DNA"/>
</dbReference>
<proteinExistence type="predicted"/>